<keyword evidence="7" id="KW-0143">Chaperone</keyword>
<organism evidence="15 16">
    <name type="scientific">Elongatibacter sediminis</name>
    <dbReference type="NCBI Taxonomy" id="3119006"/>
    <lineage>
        <taxon>Bacteria</taxon>
        <taxon>Pseudomonadati</taxon>
        <taxon>Pseudomonadota</taxon>
        <taxon>Gammaproteobacteria</taxon>
        <taxon>Chromatiales</taxon>
        <taxon>Wenzhouxiangellaceae</taxon>
        <taxon>Elongatibacter</taxon>
    </lineage>
</organism>
<evidence type="ECO:0000256" key="1">
    <source>
        <dbReference type="ARBA" id="ARBA00004382"/>
    </source>
</evidence>
<dbReference type="Gene3D" id="1.10.4030.10">
    <property type="entry name" value="Porin chaperone SurA, peptide-binding domain"/>
    <property type="match status" value="1"/>
</dbReference>
<evidence type="ECO:0000256" key="4">
    <source>
        <dbReference type="ARBA" id="ARBA00022692"/>
    </source>
</evidence>
<evidence type="ECO:0000256" key="8">
    <source>
        <dbReference type="ARBA" id="ARBA00038408"/>
    </source>
</evidence>
<dbReference type="SUPFAM" id="SSF54534">
    <property type="entry name" value="FKBP-like"/>
    <property type="match status" value="1"/>
</dbReference>
<dbReference type="Pfam" id="PF13624">
    <property type="entry name" value="SurA_N_3"/>
    <property type="match status" value="1"/>
</dbReference>
<dbReference type="Gene3D" id="3.10.50.40">
    <property type="match status" value="1"/>
</dbReference>
<keyword evidence="5 13" id="KW-1133">Transmembrane helix</keyword>
<keyword evidence="2" id="KW-1003">Cell membrane</keyword>
<dbReference type="InterPro" id="IPR046357">
    <property type="entry name" value="PPIase_dom_sf"/>
</dbReference>
<protein>
    <recommendedName>
        <fullName evidence="9">Periplasmic chaperone PpiD</fullName>
    </recommendedName>
    <alternativeName>
        <fullName evidence="10">Periplasmic folding chaperone</fullName>
    </alternativeName>
</protein>
<dbReference type="Pfam" id="PF00639">
    <property type="entry name" value="Rotamase"/>
    <property type="match status" value="1"/>
</dbReference>
<dbReference type="PROSITE" id="PS50198">
    <property type="entry name" value="PPIC_PPIASE_2"/>
    <property type="match status" value="1"/>
</dbReference>
<dbReference type="GO" id="GO:0005886">
    <property type="term" value="C:plasma membrane"/>
    <property type="evidence" value="ECO:0007669"/>
    <property type="project" value="UniProtKB-SubCell"/>
</dbReference>
<keyword evidence="3" id="KW-0997">Cell inner membrane</keyword>
<evidence type="ECO:0000313" key="15">
    <source>
        <dbReference type="EMBL" id="MEJ8566850.1"/>
    </source>
</evidence>
<evidence type="ECO:0000256" key="12">
    <source>
        <dbReference type="SAM" id="MobiDB-lite"/>
    </source>
</evidence>
<evidence type="ECO:0000256" key="2">
    <source>
        <dbReference type="ARBA" id="ARBA00022475"/>
    </source>
</evidence>
<comment type="caution">
    <text evidence="15">The sequence shown here is derived from an EMBL/GenBank/DDBJ whole genome shotgun (WGS) entry which is preliminary data.</text>
</comment>
<evidence type="ECO:0000256" key="7">
    <source>
        <dbReference type="ARBA" id="ARBA00023186"/>
    </source>
</evidence>
<sequence length="684" mass="75370">MLQAIRERLSGILAVFILGILVVPFALVGVSSYFQPDAVNAVARVNDVEITQTEYTQSFQNYRRRMQSLLGANFDAEQFDQPVVRRQHLESLINQELLSQVSLETGLAVDDQRLAEAIRNIPAFQVDGEFNHDVYQSRLLAQGSTPQQFENDMRAQLILDQYPGTIASSAIATDWELREYVRLHDQEREFEALIVPAVIDGDEGEPVGEMPETGEEAVAAEDDTAAPEAANEEAAGEAVSEPVADSEPAMAADLSEEALVTWYEANQQDYRSPEQVIIEFIELDASALEQDVAPSEDELRARFEEQQARFITPEARLASHILLEVAPDADEAAVETVREKAADLAQQARDGADFAELARTYSEDAGSASLGGDLDWVEPGFMVQAFEDALYELSLESPVSEPIQTGFGWHVILLRDVRPAEGMSFEEARDTLMQELVAEQQERRFLEQADRLIDIIYEDPTTLLAAGEELGLTIQEAGPFGRDGGTGIAANPDVVSTAFSDLVLQQGSVSDPVDLGENHIVLMRLNEYIPESIRPLEEVRDEVIAAVRQDRAMQAAAERAESLMARITDGADMTALATDEGLERVSAEAATRNSTDLPAGLVGELFRLQPPSDDAPRVAIIELDQAYAVVRLTAVRDGELSDDELIQQQTQRRRIANAAASAEAFGFIRMLRSQSEIDIYEDRL</sequence>
<dbReference type="SUPFAM" id="SSF109998">
    <property type="entry name" value="Triger factor/SurA peptide-binding domain-like"/>
    <property type="match status" value="2"/>
</dbReference>
<evidence type="ECO:0000256" key="13">
    <source>
        <dbReference type="SAM" id="Phobius"/>
    </source>
</evidence>
<evidence type="ECO:0000256" key="10">
    <source>
        <dbReference type="ARBA" id="ARBA00042775"/>
    </source>
</evidence>
<dbReference type="RefSeq" id="WP_354694168.1">
    <property type="nucleotide sequence ID" value="NZ_JAZHOG010000002.1"/>
</dbReference>
<dbReference type="Proteomes" id="UP001359886">
    <property type="component" value="Unassembled WGS sequence"/>
</dbReference>
<dbReference type="EMBL" id="JAZHOG010000002">
    <property type="protein sequence ID" value="MEJ8566850.1"/>
    <property type="molecule type" value="Genomic_DNA"/>
</dbReference>
<comment type="similarity">
    <text evidence="8">Belongs to the PpiD chaperone family.</text>
</comment>
<evidence type="ECO:0000256" key="6">
    <source>
        <dbReference type="ARBA" id="ARBA00023136"/>
    </source>
</evidence>
<name>A0AAW9RDD1_9GAMM</name>
<keyword evidence="6 13" id="KW-0472">Membrane</keyword>
<dbReference type="PANTHER" id="PTHR47529">
    <property type="entry name" value="PEPTIDYL-PROLYL CIS-TRANS ISOMERASE D"/>
    <property type="match status" value="1"/>
</dbReference>
<proteinExistence type="inferred from homology"/>
<keyword evidence="11" id="KW-0697">Rotamase</keyword>
<keyword evidence="11" id="KW-0413">Isomerase</keyword>
<keyword evidence="4 13" id="KW-0812">Transmembrane</keyword>
<dbReference type="GO" id="GO:0003755">
    <property type="term" value="F:peptidyl-prolyl cis-trans isomerase activity"/>
    <property type="evidence" value="ECO:0007669"/>
    <property type="project" value="UniProtKB-KW"/>
</dbReference>
<dbReference type="InterPro" id="IPR000297">
    <property type="entry name" value="PPIase_PpiC"/>
</dbReference>
<feature type="compositionally biased region" description="Acidic residues" evidence="12">
    <location>
        <begin position="201"/>
        <end position="235"/>
    </location>
</feature>
<feature type="region of interest" description="Disordered" evidence="12">
    <location>
        <begin position="201"/>
        <end position="249"/>
    </location>
</feature>
<comment type="subcellular location">
    <subcellularLocation>
        <location evidence="1">Cell inner membrane</location>
        <topology evidence="1">Single-pass type II membrane protein</topology>
        <orientation evidence="1">Periplasmic side</orientation>
    </subcellularLocation>
</comment>
<dbReference type="InterPro" id="IPR027304">
    <property type="entry name" value="Trigger_fact/SurA_dom_sf"/>
</dbReference>
<reference evidence="15 16" key="1">
    <citation type="submission" date="2024-02" db="EMBL/GenBank/DDBJ databases">
        <title>A novel Wenzhouxiangellaceae bacterium, isolated from coastal sediments.</title>
        <authorList>
            <person name="Du Z.-J."/>
            <person name="Ye Y.-Q."/>
            <person name="Zhang X.-Y."/>
        </authorList>
    </citation>
    <scope>NUCLEOTIDE SEQUENCE [LARGE SCALE GENOMIC DNA]</scope>
    <source>
        <strain evidence="15 16">CH-27</strain>
    </source>
</reference>
<keyword evidence="16" id="KW-1185">Reference proteome</keyword>
<feature type="transmembrane region" description="Helical" evidence="13">
    <location>
        <begin position="12"/>
        <end position="34"/>
    </location>
</feature>
<evidence type="ECO:0000256" key="3">
    <source>
        <dbReference type="ARBA" id="ARBA00022519"/>
    </source>
</evidence>
<dbReference type="PANTHER" id="PTHR47529:SF1">
    <property type="entry name" value="PERIPLASMIC CHAPERONE PPID"/>
    <property type="match status" value="1"/>
</dbReference>
<dbReference type="InterPro" id="IPR052029">
    <property type="entry name" value="PpiD_chaperone"/>
</dbReference>
<evidence type="ECO:0000259" key="14">
    <source>
        <dbReference type="PROSITE" id="PS50198"/>
    </source>
</evidence>
<gene>
    <name evidence="15" type="ORF">V3330_04340</name>
</gene>
<dbReference type="AlphaFoldDB" id="A0AAW9RDD1"/>
<evidence type="ECO:0000256" key="9">
    <source>
        <dbReference type="ARBA" id="ARBA00040743"/>
    </source>
</evidence>
<evidence type="ECO:0000313" key="16">
    <source>
        <dbReference type="Proteomes" id="UP001359886"/>
    </source>
</evidence>
<evidence type="ECO:0000256" key="5">
    <source>
        <dbReference type="ARBA" id="ARBA00022989"/>
    </source>
</evidence>
<feature type="domain" description="PpiC" evidence="14">
    <location>
        <begin position="313"/>
        <end position="416"/>
    </location>
</feature>
<accession>A0AAW9RDD1</accession>
<evidence type="ECO:0000256" key="11">
    <source>
        <dbReference type="PROSITE-ProRule" id="PRU00278"/>
    </source>
</evidence>